<dbReference type="AlphaFoldDB" id="R0JX44"/>
<proteinExistence type="predicted"/>
<feature type="region of interest" description="Disordered" evidence="1">
    <location>
        <begin position="140"/>
        <end position="162"/>
    </location>
</feature>
<dbReference type="GeneID" id="19401726"/>
<dbReference type="eggNOG" id="ENOG502QSJ0">
    <property type="taxonomic scope" value="Eukaryota"/>
</dbReference>
<dbReference type="STRING" id="671987.R0JX44"/>
<organism evidence="3 4">
    <name type="scientific">Exserohilum turcicum (strain 28A)</name>
    <name type="common">Northern leaf blight fungus</name>
    <name type="synonym">Setosphaeria turcica</name>
    <dbReference type="NCBI Taxonomy" id="671987"/>
    <lineage>
        <taxon>Eukaryota</taxon>
        <taxon>Fungi</taxon>
        <taxon>Dikarya</taxon>
        <taxon>Ascomycota</taxon>
        <taxon>Pezizomycotina</taxon>
        <taxon>Dothideomycetes</taxon>
        <taxon>Pleosporomycetidae</taxon>
        <taxon>Pleosporales</taxon>
        <taxon>Pleosporineae</taxon>
        <taxon>Pleosporaceae</taxon>
        <taxon>Exserohilum</taxon>
    </lineage>
</organism>
<feature type="domain" description="DUF1989" evidence="2">
    <location>
        <begin position="56"/>
        <end position="253"/>
    </location>
</feature>
<dbReference type="Proteomes" id="UP000016935">
    <property type="component" value="Unassembled WGS sequence"/>
</dbReference>
<evidence type="ECO:0000256" key="1">
    <source>
        <dbReference type="SAM" id="MobiDB-lite"/>
    </source>
</evidence>
<name>R0JX44_EXST2</name>
<dbReference type="HOGENOM" id="CLU_054069_0_0_1"/>
<protein>
    <recommendedName>
        <fullName evidence="2">DUF1989 domain-containing protein</fullName>
    </recommendedName>
</protein>
<dbReference type="PANTHER" id="PTHR31527">
    <property type="entry name" value="RE64534P"/>
    <property type="match status" value="1"/>
</dbReference>
<dbReference type="OrthoDB" id="504708at2759"/>
<sequence>MVAHVHAQEDPPEPAYLATSAESPLHPPTEVYRKLRGLQDDEGKGEGKLLKRQDFVIEPRSGKAWKVEQSQVFRLSTPEGAQVGDLNVWNQHDVRERFWAARTRQLQGSHMREGDRLWSNLPFMRPLCGIVADGCQVRDAATQPDQGEPGQGREERRDERGGVTKWGGRCHDLLGTRCDPYVSHMLTGSSYDFHCHSNLVRAILPHGLTEFDVHDVLNVFQVTGLDSQGRYFMEASPATTESYITFFAEQDLLCALSTCPGGDLSAWGWHQADEGGSGKADMKSTCRPIRVEVWDIKDEVKSDVLGGWKGPEKSGYKGMHGMRVPCGEE</sequence>
<reference evidence="3 4" key="1">
    <citation type="journal article" date="2012" name="PLoS Pathog.">
        <title>Diverse lifestyles and strategies of plant pathogenesis encoded in the genomes of eighteen Dothideomycetes fungi.</title>
        <authorList>
            <person name="Ohm R.A."/>
            <person name="Feau N."/>
            <person name="Henrissat B."/>
            <person name="Schoch C.L."/>
            <person name="Horwitz B.A."/>
            <person name="Barry K.W."/>
            <person name="Condon B.J."/>
            <person name="Copeland A.C."/>
            <person name="Dhillon B."/>
            <person name="Glaser F."/>
            <person name="Hesse C.N."/>
            <person name="Kosti I."/>
            <person name="LaButti K."/>
            <person name="Lindquist E.A."/>
            <person name="Lucas S."/>
            <person name="Salamov A.A."/>
            <person name="Bradshaw R.E."/>
            <person name="Ciuffetti L."/>
            <person name="Hamelin R.C."/>
            <person name="Kema G.H.J."/>
            <person name="Lawrence C."/>
            <person name="Scott J.A."/>
            <person name="Spatafora J.W."/>
            <person name="Turgeon B.G."/>
            <person name="de Wit P.J.G.M."/>
            <person name="Zhong S."/>
            <person name="Goodwin S.B."/>
            <person name="Grigoriev I.V."/>
        </authorList>
    </citation>
    <scope>NUCLEOTIDE SEQUENCE [LARGE SCALE GENOMIC DNA]</scope>
    <source>
        <strain evidence="4">28A</strain>
    </source>
</reference>
<reference evidence="3 4" key="2">
    <citation type="journal article" date="2013" name="PLoS Genet.">
        <title>Comparative genome structure, secondary metabolite, and effector coding capacity across Cochliobolus pathogens.</title>
        <authorList>
            <person name="Condon B.J."/>
            <person name="Leng Y."/>
            <person name="Wu D."/>
            <person name="Bushley K.E."/>
            <person name="Ohm R.A."/>
            <person name="Otillar R."/>
            <person name="Martin J."/>
            <person name="Schackwitz W."/>
            <person name="Grimwood J."/>
            <person name="MohdZainudin N."/>
            <person name="Xue C."/>
            <person name="Wang R."/>
            <person name="Manning V.A."/>
            <person name="Dhillon B."/>
            <person name="Tu Z.J."/>
            <person name="Steffenson B.J."/>
            <person name="Salamov A."/>
            <person name="Sun H."/>
            <person name="Lowry S."/>
            <person name="LaButti K."/>
            <person name="Han J."/>
            <person name="Copeland A."/>
            <person name="Lindquist E."/>
            <person name="Barry K."/>
            <person name="Schmutz J."/>
            <person name="Baker S.E."/>
            <person name="Ciuffetti L.M."/>
            <person name="Grigoriev I.V."/>
            <person name="Zhong S."/>
            <person name="Turgeon B.G."/>
        </authorList>
    </citation>
    <scope>NUCLEOTIDE SEQUENCE [LARGE SCALE GENOMIC DNA]</scope>
    <source>
        <strain evidence="4">28A</strain>
    </source>
</reference>
<feature type="region of interest" description="Disordered" evidence="1">
    <location>
        <begin position="1"/>
        <end position="27"/>
    </location>
</feature>
<evidence type="ECO:0000259" key="2">
    <source>
        <dbReference type="Pfam" id="PF09347"/>
    </source>
</evidence>
<dbReference type="PANTHER" id="PTHR31527:SF0">
    <property type="entry name" value="RE64534P"/>
    <property type="match status" value="1"/>
</dbReference>
<keyword evidence="4" id="KW-1185">Reference proteome</keyword>
<evidence type="ECO:0000313" key="4">
    <source>
        <dbReference type="Proteomes" id="UP000016935"/>
    </source>
</evidence>
<evidence type="ECO:0000313" key="3">
    <source>
        <dbReference type="EMBL" id="EOA85508.1"/>
    </source>
</evidence>
<dbReference type="RefSeq" id="XP_008027874.1">
    <property type="nucleotide sequence ID" value="XM_008029683.1"/>
</dbReference>
<accession>R0JX44</accession>
<dbReference type="EMBL" id="KB908703">
    <property type="protein sequence ID" value="EOA85508.1"/>
    <property type="molecule type" value="Genomic_DNA"/>
</dbReference>
<gene>
    <name evidence="3" type="ORF">SETTUDRAFT_179928</name>
</gene>
<feature type="compositionally biased region" description="Basic and acidic residues" evidence="1">
    <location>
        <begin position="151"/>
        <end position="162"/>
    </location>
</feature>
<dbReference type="Pfam" id="PF09347">
    <property type="entry name" value="DUF1989"/>
    <property type="match status" value="1"/>
</dbReference>
<dbReference type="InterPro" id="IPR018959">
    <property type="entry name" value="DUF1989"/>
</dbReference>